<keyword evidence="2" id="KW-1133">Transmembrane helix</keyword>
<protein>
    <recommendedName>
        <fullName evidence="5">Lipoprotein</fullName>
    </recommendedName>
</protein>
<accession>A0ABR7I882</accession>
<evidence type="ECO:0000313" key="4">
    <source>
        <dbReference type="Proteomes" id="UP000621540"/>
    </source>
</evidence>
<dbReference type="RefSeq" id="WP_022515586.1">
    <property type="nucleotide sequence ID" value="NZ_JACOQH010000002.1"/>
</dbReference>
<dbReference type="EMBL" id="JACOQH010000002">
    <property type="protein sequence ID" value="MBC5753085.1"/>
    <property type="molecule type" value="Genomic_DNA"/>
</dbReference>
<evidence type="ECO:0000313" key="3">
    <source>
        <dbReference type="EMBL" id="MBC5753085.1"/>
    </source>
</evidence>
<proteinExistence type="predicted"/>
<keyword evidence="2" id="KW-0812">Transmembrane</keyword>
<gene>
    <name evidence="3" type="ORF">H8Z76_03425</name>
</gene>
<feature type="compositionally biased region" description="Acidic residues" evidence="1">
    <location>
        <begin position="62"/>
        <end position="87"/>
    </location>
</feature>
<reference evidence="3 4" key="1">
    <citation type="submission" date="2020-08" db="EMBL/GenBank/DDBJ databases">
        <title>Genome public.</title>
        <authorList>
            <person name="Liu C."/>
            <person name="Sun Q."/>
        </authorList>
    </citation>
    <scope>NUCLEOTIDE SEQUENCE [LARGE SCALE GENOMIC DNA]</scope>
    <source>
        <strain evidence="3 4">BX0805</strain>
    </source>
</reference>
<feature type="transmembrane region" description="Helical" evidence="2">
    <location>
        <begin position="35"/>
        <end position="54"/>
    </location>
</feature>
<keyword evidence="4" id="KW-1185">Reference proteome</keyword>
<feature type="transmembrane region" description="Helical" evidence="2">
    <location>
        <begin position="6"/>
        <end position="23"/>
    </location>
</feature>
<feature type="region of interest" description="Disordered" evidence="1">
    <location>
        <begin position="62"/>
        <end position="96"/>
    </location>
</feature>
<organism evidence="3 4">
    <name type="scientific">Roseburia yibonii</name>
    <dbReference type="NCBI Taxonomy" id="2763063"/>
    <lineage>
        <taxon>Bacteria</taxon>
        <taxon>Bacillati</taxon>
        <taxon>Bacillota</taxon>
        <taxon>Clostridia</taxon>
        <taxon>Lachnospirales</taxon>
        <taxon>Lachnospiraceae</taxon>
        <taxon>Roseburia</taxon>
    </lineage>
</organism>
<keyword evidence="2" id="KW-0472">Membrane</keyword>
<dbReference type="Proteomes" id="UP000621540">
    <property type="component" value="Unassembled WGS sequence"/>
</dbReference>
<evidence type="ECO:0000256" key="1">
    <source>
        <dbReference type="SAM" id="MobiDB-lite"/>
    </source>
</evidence>
<comment type="caution">
    <text evidence="3">The sequence shown here is derived from an EMBL/GenBank/DDBJ whole genome shotgun (WGS) entry which is preliminary data.</text>
</comment>
<evidence type="ECO:0008006" key="5">
    <source>
        <dbReference type="Google" id="ProtNLM"/>
    </source>
</evidence>
<evidence type="ECO:0000256" key="2">
    <source>
        <dbReference type="SAM" id="Phobius"/>
    </source>
</evidence>
<name>A0ABR7I882_9FIRM</name>
<sequence length="96" mass="10804">MKTKQVPAIVMLTAGFVTCVISIMQHMEFGRFLKILLLVLICFYILGCVVKVILDKNFAPMQEEEEEQEQTEEGEETADGTEAAEDMENIKSDGDE</sequence>